<dbReference type="AlphaFoldDB" id="A0A8X7C5G1"/>
<keyword evidence="2" id="KW-0472">Membrane</keyword>
<name>A0A8X7C5G1_9ARAC</name>
<keyword evidence="4" id="KW-1185">Reference proteome</keyword>
<keyword evidence="2" id="KW-0812">Transmembrane</keyword>
<dbReference type="Proteomes" id="UP000886998">
    <property type="component" value="Unassembled WGS sequence"/>
</dbReference>
<dbReference type="EMBL" id="BMAV01011828">
    <property type="protein sequence ID" value="GFY57976.1"/>
    <property type="molecule type" value="Genomic_DNA"/>
</dbReference>
<reference evidence="3" key="1">
    <citation type="submission" date="2020-08" db="EMBL/GenBank/DDBJ databases">
        <title>Multicomponent nature underlies the extraordinary mechanical properties of spider dragline silk.</title>
        <authorList>
            <person name="Kono N."/>
            <person name="Nakamura H."/>
            <person name="Mori M."/>
            <person name="Yoshida Y."/>
            <person name="Ohtoshi R."/>
            <person name="Malay A.D."/>
            <person name="Moran D.A.P."/>
            <person name="Tomita M."/>
            <person name="Numata K."/>
            <person name="Arakawa K."/>
        </authorList>
    </citation>
    <scope>NUCLEOTIDE SEQUENCE</scope>
</reference>
<evidence type="ECO:0000313" key="3">
    <source>
        <dbReference type="EMBL" id="GFY57976.1"/>
    </source>
</evidence>
<keyword evidence="2" id="KW-1133">Transmembrane helix</keyword>
<accession>A0A8X7C5G1</accession>
<sequence length="114" mass="12732">MVPVGSGKPWKPTTPPVPLFQTMFFPIEKIFLLSPKAPFPFQKTLFWVFFAESLVFKKPHYILVQIFGIFIGVTPFFAKKGHGEKENPMSGSPKSGPNQSHAPKDVYPTALKAP</sequence>
<feature type="transmembrane region" description="Helical" evidence="2">
    <location>
        <begin position="60"/>
        <end position="78"/>
    </location>
</feature>
<comment type="caution">
    <text evidence="3">The sequence shown here is derived from an EMBL/GenBank/DDBJ whole genome shotgun (WGS) entry which is preliminary data.</text>
</comment>
<feature type="region of interest" description="Disordered" evidence="1">
    <location>
        <begin position="82"/>
        <end position="114"/>
    </location>
</feature>
<protein>
    <submittedName>
        <fullName evidence="3">Uncharacterized protein</fullName>
    </submittedName>
</protein>
<organism evidence="3 4">
    <name type="scientific">Trichonephila inaurata madagascariensis</name>
    <dbReference type="NCBI Taxonomy" id="2747483"/>
    <lineage>
        <taxon>Eukaryota</taxon>
        <taxon>Metazoa</taxon>
        <taxon>Ecdysozoa</taxon>
        <taxon>Arthropoda</taxon>
        <taxon>Chelicerata</taxon>
        <taxon>Arachnida</taxon>
        <taxon>Araneae</taxon>
        <taxon>Araneomorphae</taxon>
        <taxon>Entelegynae</taxon>
        <taxon>Araneoidea</taxon>
        <taxon>Nephilidae</taxon>
        <taxon>Trichonephila</taxon>
        <taxon>Trichonephila inaurata</taxon>
    </lineage>
</organism>
<evidence type="ECO:0000256" key="1">
    <source>
        <dbReference type="SAM" id="MobiDB-lite"/>
    </source>
</evidence>
<gene>
    <name evidence="3" type="ORF">TNIN_334401</name>
</gene>
<feature type="compositionally biased region" description="Polar residues" evidence="1">
    <location>
        <begin position="89"/>
        <end position="101"/>
    </location>
</feature>
<proteinExistence type="predicted"/>
<evidence type="ECO:0000256" key="2">
    <source>
        <dbReference type="SAM" id="Phobius"/>
    </source>
</evidence>
<evidence type="ECO:0000313" key="4">
    <source>
        <dbReference type="Proteomes" id="UP000886998"/>
    </source>
</evidence>